<evidence type="ECO:0000313" key="1">
    <source>
        <dbReference type="EMBL" id="CRI43007.1"/>
    </source>
</evidence>
<organism evidence="1">
    <name type="scientific">Chlamydia pneumoniae</name>
    <name type="common">Chlamydophila pneumoniae</name>
    <dbReference type="NCBI Taxonomy" id="83558"/>
    <lineage>
        <taxon>Bacteria</taxon>
        <taxon>Pseudomonadati</taxon>
        <taxon>Chlamydiota</taxon>
        <taxon>Chlamydiia</taxon>
        <taxon>Chlamydiales</taxon>
        <taxon>Chlamydiaceae</taxon>
        <taxon>Chlamydia/Chlamydophila group</taxon>
        <taxon>Chlamydia</taxon>
    </lineage>
</organism>
<accession>A0A0F7X383</accession>
<reference evidence="1" key="1">
    <citation type="submission" date="2015-05" db="EMBL/GenBank/DDBJ databases">
        <authorList>
            <person name="Rattei Thomas"/>
        </authorList>
    </citation>
    <scope>NUCLEOTIDE SEQUENCE</scope>
    <source>
        <strain evidence="1">DC9</strain>
    </source>
</reference>
<name>A0A0F7X383_CHLPN</name>
<dbReference type="AlphaFoldDB" id="A0A0F7X383"/>
<sequence length="53" mass="6569">MNKNALFFSRNFSPYSPFWSRKWFFAKKEKNKKQTKYVAKKMPFFIGYCFLLK</sequence>
<gene>
    <name evidence="1" type="ORF">BN1224_DC9_CC_00080</name>
</gene>
<protein>
    <submittedName>
        <fullName evidence="1">Uncharacterized protein</fullName>
    </submittedName>
</protein>
<proteinExistence type="predicted"/>
<dbReference type="EMBL" id="LN847058">
    <property type="protein sequence ID" value="CRI43007.1"/>
    <property type="molecule type" value="Genomic_DNA"/>
</dbReference>